<evidence type="ECO:0000256" key="4">
    <source>
        <dbReference type="SAM" id="Coils"/>
    </source>
</evidence>
<dbReference type="PROSITE" id="PS51192">
    <property type="entry name" value="HELICASE_ATP_BIND_1"/>
    <property type="match status" value="1"/>
</dbReference>
<evidence type="ECO:0000256" key="5">
    <source>
        <dbReference type="SAM" id="MobiDB-lite"/>
    </source>
</evidence>
<comment type="caution">
    <text evidence="8">The sequence shown here is derived from an EMBL/GenBank/DDBJ whole genome shotgun (WGS) entry which is preliminary data.</text>
</comment>
<dbReference type="GO" id="GO:0005737">
    <property type="term" value="C:cytoplasm"/>
    <property type="evidence" value="ECO:0007669"/>
    <property type="project" value="TreeGrafter"/>
</dbReference>
<sequence>MSTFDDSKQDMEMAHSPTFDASSTSPLAAYEPNGAQLGDSGSDTTIDAMDCDYPPDHAFTPQPPELTANLPGDAVTHQDTNGGPVPQIPHFDPRALLNPKSTGPKRPASSEEIDRGRTDPTIAGQVSLVERLHNVQERTASPAKRVKTVDDVRPKKATHSDFGGGNALDLKQPNGRPPQPQQGPSIDLTMSDDEDDIQVVKDNGNDDICIGKVKQTYIQAHYVPAPDPKKYAGNSGGQSRIKVSFRRGGGQKNNIAIMVTDGVGREFGKVDIKTAQGLAPLIDSAKASGLKWMAWTEPRRKQPNEGAPGTAFSGLIGMTLQLYCPRKHANDIGRYLKNKNLLLENPLFELHRHDYFNPQTGQGSSKNQMTQPNFQPAYNPQAFGAAANAYVLRSVDEIRADVEDVFNTVVSSSEDVPAREPSSHIKTELYMHQKQALHFLVDKEQDHTGAEHDDRKDSLWKPHFRNNGRKSYVHVITGEEREVKPKNSLGGILADEMGLGKTLSILSLICDDASIAAAREFQEKRPPPLPQGSSLIQPTINSRATLLVCPLSTMTNWKEQIKEHFPVGKSALRWTRYHGTERYDMQVKDLANYDIVISTYHIIAKDLLDRRRPLPYINWFRIVLDEAHTIRNPTNQSKATCAMQGQRRWAVTGTPVQNRLEDLGALFNFIRLTPFDTSHGFNTFIISPFKNADPEVVPKLQLLVSTVTIRRTKEIIKHEVPAKHDYIVRLKFSKEEQQLHDWFERDTQRKVNAVTQGEKMGGHSYARILTAILNLRLICAHGRDLLSDDALRTTDGMTYDNPMEIGEEDTQDATLTRQQAYEMLDLLDTTDAADCIYCPGKKSMLEADSDDEDDDGNVEDILGYMTTCYHLVCPKHIKKLRAKWLENLHPDGSVQCHVCEDRNKPQAFELWRKDFTNFLEERDRIRKDPKLAKKVGSYMGPHTKTQALLNDLKEHQTWSDANPDERPIKSIVFSSWTTHLDLIEIALKTHGHAYVRLDGRMSREARDKSMHALRHDASIRVMLVSIGAGGLGLNLTTANKVFMMEPQFNPAAEAQAVDRVHRLGQDREVVIKRFIMDGSFEEKMLELQKKKKALADLTMARERKTREQATKQRLEELRSLFR</sequence>
<dbReference type="EMBL" id="JAPEUY010000017">
    <property type="protein sequence ID" value="KAJ4364614.1"/>
    <property type="molecule type" value="Genomic_DNA"/>
</dbReference>
<dbReference type="CDD" id="cd18008">
    <property type="entry name" value="DEXDc_SHPRH-like"/>
    <property type="match status" value="1"/>
</dbReference>
<dbReference type="CDD" id="cd18793">
    <property type="entry name" value="SF2_C_SNF"/>
    <property type="match status" value="1"/>
</dbReference>
<dbReference type="GO" id="GO:0016787">
    <property type="term" value="F:hydrolase activity"/>
    <property type="evidence" value="ECO:0007669"/>
    <property type="project" value="UniProtKB-KW"/>
</dbReference>
<dbReference type="InterPro" id="IPR049730">
    <property type="entry name" value="SNF2/RAD54-like_C"/>
</dbReference>
<dbReference type="OrthoDB" id="448448at2759"/>
<keyword evidence="2" id="KW-0378">Hydrolase</keyword>
<keyword evidence="3" id="KW-0067">ATP-binding</keyword>
<dbReference type="PANTHER" id="PTHR45626">
    <property type="entry name" value="TRANSCRIPTION TERMINATION FACTOR 2-RELATED"/>
    <property type="match status" value="1"/>
</dbReference>
<proteinExistence type="predicted"/>
<name>A0A9W8Y0P1_9PLEO</name>
<keyword evidence="4" id="KW-0175">Coiled coil</keyword>
<evidence type="ECO:0000313" key="8">
    <source>
        <dbReference type="EMBL" id="KAJ4364614.1"/>
    </source>
</evidence>
<dbReference type="InterPro" id="IPR027417">
    <property type="entry name" value="P-loop_NTPase"/>
</dbReference>
<dbReference type="InterPro" id="IPR038718">
    <property type="entry name" value="SNF2-like_sf"/>
</dbReference>
<dbReference type="PANTHER" id="PTHR45626:SF16">
    <property type="entry name" value="ATP-DEPENDENT HELICASE ULS1"/>
    <property type="match status" value="1"/>
</dbReference>
<organism evidence="8 9">
    <name type="scientific">Neocucurbitaria cava</name>
    <dbReference type="NCBI Taxonomy" id="798079"/>
    <lineage>
        <taxon>Eukaryota</taxon>
        <taxon>Fungi</taxon>
        <taxon>Dikarya</taxon>
        <taxon>Ascomycota</taxon>
        <taxon>Pezizomycotina</taxon>
        <taxon>Dothideomycetes</taxon>
        <taxon>Pleosporomycetidae</taxon>
        <taxon>Pleosporales</taxon>
        <taxon>Pleosporineae</taxon>
        <taxon>Cucurbitariaceae</taxon>
        <taxon>Neocucurbitaria</taxon>
    </lineage>
</organism>
<gene>
    <name evidence="8" type="ORF">N0V83_009210</name>
</gene>
<dbReference type="Pfam" id="PF00176">
    <property type="entry name" value="SNF2-rel_dom"/>
    <property type="match status" value="1"/>
</dbReference>
<feature type="compositionally biased region" description="Basic and acidic residues" evidence="5">
    <location>
        <begin position="108"/>
        <end position="118"/>
    </location>
</feature>
<feature type="domain" description="Helicase C-terminal" evidence="7">
    <location>
        <begin position="944"/>
        <end position="1118"/>
    </location>
</feature>
<dbReference type="Gene3D" id="3.40.50.10810">
    <property type="entry name" value="Tandem AAA-ATPase domain"/>
    <property type="match status" value="1"/>
</dbReference>
<dbReference type="GO" id="GO:0005524">
    <property type="term" value="F:ATP binding"/>
    <property type="evidence" value="ECO:0007669"/>
    <property type="project" value="UniProtKB-KW"/>
</dbReference>
<reference evidence="8" key="1">
    <citation type="submission" date="2022-10" db="EMBL/GenBank/DDBJ databases">
        <title>Tapping the CABI collections for fungal endophytes: first genome assemblies for Collariella, Neodidymelliopsis, Ascochyta clinopodiicola, Didymella pomorum, Didymosphaeria variabile, Neocosmospora piperis and Neocucurbitaria cava.</title>
        <authorList>
            <person name="Hill R."/>
        </authorList>
    </citation>
    <scope>NUCLEOTIDE SEQUENCE</scope>
    <source>
        <strain evidence="8">IMI 356814</strain>
    </source>
</reference>
<dbReference type="SUPFAM" id="SSF52540">
    <property type="entry name" value="P-loop containing nucleoside triphosphate hydrolases"/>
    <property type="match status" value="2"/>
</dbReference>
<evidence type="ECO:0000259" key="6">
    <source>
        <dbReference type="PROSITE" id="PS51192"/>
    </source>
</evidence>
<dbReference type="AlphaFoldDB" id="A0A9W8Y0P1"/>
<dbReference type="InterPro" id="IPR000330">
    <property type="entry name" value="SNF2_N"/>
</dbReference>
<feature type="region of interest" description="Disordered" evidence="5">
    <location>
        <begin position="1"/>
        <end position="122"/>
    </location>
</feature>
<dbReference type="SMART" id="SM00490">
    <property type="entry name" value="HELICc"/>
    <property type="match status" value="1"/>
</dbReference>
<dbReference type="InterPro" id="IPR050628">
    <property type="entry name" value="SNF2_RAD54_helicase_TF"/>
</dbReference>
<dbReference type="GO" id="GO:0005634">
    <property type="term" value="C:nucleus"/>
    <property type="evidence" value="ECO:0007669"/>
    <property type="project" value="TreeGrafter"/>
</dbReference>
<dbReference type="SMART" id="SM00487">
    <property type="entry name" value="DEXDc"/>
    <property type="match status" value="1"/>
</dbReference>
<protein>
    <submittedName>
        <fullName evidence="8">Uncharacterized protein</fullName>
    </submittedName>
</protein>
<evidence type="ECO:0000256" key="1">
    <source>
        <dbReference type="ARBA" id="ARBA00022741"/>
    </source>
</evidence>
<feature type="coiled-coil region" evidence="4">
    <location>
        <begin position="1087"/>
        <end position="1117"/>
    </location>
</feature>
<dbReference type="InterPro" id="IPR001650">
    <property type="entry name" value="Helicase_C-like"/>
</dbReference>
<dbReference type="Pfam" id="PF00271">
    <property type="entry name" value="Helicase_C"/>
    <property type="match status" value="1"/>
</dbReference>
<evidence type="ECO:0000313" key="9">
    <source>
        <dbReference type="Proteomes" id="UP001140560"/>
    </source>
</evidence>
<feature type="region of interest" description="Disordered" evidence="5">
    <location>
        <begin position="134"/>
        <end position="190"/>
    </location>
</feature>
<dbReference type="GO" id="GO:0008094">
    <property type="term" value="F:ATP-dependent activity, acting on DNA"/>
    <property type="evidence" value="ECO:0007669"/>
    <property type="project" value="TreeGrafter"/>
</dbReference>
<dbReference type="PROSITE" id="PS51194">
    <property type="entry name" value="HELICASE_CTER"/>
    <property type="match status" value="1"/>
</dbReference>
<evidence type="ECO:0000256" key="3">
    <source>
        <dbReference type="ARBA" id="ARBA00022840"/>
    </source>
</evidence>
<evidence type="ECO:0000256" key="2">
    <source>
        <dbReference type="ARBA" id="ARBA00022801"/>
    </source>
</evidence>
<keyword evidence="9" id="KW-1185">Reference proteome</keyword>
<dbReference type="Gene3D" id="3.40.50.300">
    <property type="entry name" value="P-loop containing nucleotide triphosphate hydrolases"/>
    <property type="match status" value="1"/>
</dbReference>
<feature type="compositionally biased region" description="Basic and acidic residues" evidence="5">
    <location>
        <begin position="1"/>
        <end position="13"/>
    </location>
</feature>
<feature type="domain" description="Helicase ATP-binding" evidence="6">
    <location>
        <begin position="482"/>
        <end position="673"/>
    </location>
</feature>
<accession>A0A9W8Y0P1</accession>
<dbReference type="Proteomes" id="UP001140560">
    <property type="component" value="Unassembled WGS sequence"/>
</dbReference>
<keyword evidence="1" id="KW-0547">Nucleotide-binding</keyword>
<evidence type="ECO:0000259" key="7">
    <source>
        <dbReference type="PROSITE" id="PS51194"/>
    </source>
</evidence>
<dbReference type="InterPro" id="IPR014001">
    <property type="entry name" value="Helicase_ATP-bd"/>
</dbReference>
<dbReference type="GO" id="GO:0000724">
    <property type="term" value="P:double-strand break repair via homologous recombination"/>
    <property type="evidence" value="ECO:0007669"/>
    <property type="project" value="TreeGrafter"/>
</dbReference>